<proteinExistence type="predicted"/>
<dbReference type="EMBL" id="LAZR01003957">
    <property type="protein sequence ID" value="KKN13109.1"/>
    <property type="molecule type" value="Genomic_DNA"/>
</dbReference>
<accession>A0A0F9N538</accession>
<evidence type="ECO:0000313" key="1">
    <source>
        <dbReference type="EMBL" id="KKN13109.1"/>
    </source>
</evidence>
<sequence>MEEPELDKDKEDEVDKIIREHCEKVHQYKREGFDRWCLGQAR</sequence>
<name>A0A0F9N538_9ZZZZ</name>
<gene>
    <name evidence="1" type="ORF">LCGC14_1009620</name>
</gene>
<protein>
    <submittedName>
        <fullName evidence="1">Uncharacterized protein</fullName>
    </submittedName>
</protein>
<dbReference type="AlphaFoldDB" id="A0A0F9N538"/>
<reference evidence="1" key="1">
    <citation type="journal article" date="2015" name="Nature">
        <title>Complex archaea that bridge the gap between prokaryotes and eukaryotes.</title>
        <authorList>
            <person name="Spang A."/>
            <person name="Saw J.H."/>
            <person name="Jorgensen S.L."/>
            <person name="Zaremba-Niedzwiedzka K."/>
            <person name="Martijn J."/>
            <person name="Lind A.E."/>
            <person name="van Eijk R."/>
            <person name="Schleper C."/>
            <person name="Guy L."/>
            <person name="Ettema T.J."/>
        </authorList>
    </citation>
    <scope>NUCLEOTIDE SEQUENCE</scope>
</reference>
<organism evidence="1">
    <name type="scientific">marine sediment metagenome</name>
    <dbReference type="NCBI Taxonomy" id="412755"/>
    <lineage>
        <taxon>unclassified sequences</taxon>
        <taxon>metagenomes</taxon>
        <taxon>ecological metagenomes</taxon>
    </lineage>
</organism>
<comment type="caution">
    <text evidence="1">The sequence shown here is derived from an EMBL/GenBank/DDBJ whole genome shotgun (WGS) entry which is preliminary data.</text>
</comment>